<dbReference type="InterPro" id="IPR001680">
    <property type="entry name" value="WD40_rpt"/>
</dbReference>
<dbReference type="SUPFAM" id="SSF50978">
    <property type="entry name" value="WD40 repeat-like"/>
    <property type="match status" value="1"/>
</dbReference>
<evidence type="ECO:0000256" key="7">
    <source>
        <dbReference type="PROSITE-ProRule" id="PRU00221"/>
    </source>
</evidence>
<keyword evidence="2 7" id="KW-0853">WD repeat</keyword>
<evidence type="ECO:0000313" key="11">
    <source>
        <dbReference type="Proteomes" id="UP000266723"/>
    </source>
</evidence>
<dbReference type="Pfam" id="PF00085">
    <property type="entry name" value="Thioredoxin"/>
    <property type="match status" value="1"/>
</dbReference>
<dbReference type="PROSITE" id="PS51352">
    <property type="entry name" value="THIOREDOXIN_2"/>
    <property type="match status" value="1"/>
</dbReference>
<evidence type="ECO:0000259" key="9">
    <source>
        <dbReference type="PROSITE" id="PS51352"/>
    </source>
</evidence>
<dbReference type="PROSITE" id="PS50294">
    <property type="entry name" value="WD_REPEATS_REGION"/>
    <property type="match status" value="1"/>
</dbReference>
<feature type="compositionally biased region" description="Polar residues" evidence="8">
    <location>
        <begin position="145"/>
        <end position="155"/>
    </location>
</feature>
<reference evidence="10 11" key="1">
    <citation type="journal article" date="2020" name="BMC Genomics">
        <title>Intraspecific diversification of the crop wild relative Brassica cretica Lam. using demographic model selection.</title>
        <authorList>
            <person name="Kioukis A."/>
            <person name="Michalopoulou V.A."/>
            <person name="Briers L."/>
            <person name="Pirintsos S."/>
            <person name="Studholme D.J."/>
            <person name="Pavlidis P."/>
            <person name="Sarris P.F."/>
        </authorList>
    </citation>
    <scope>NUCLEOTIDE SEQUENCE [LARGE SCALE GENOMIC DNA]</scope>
    <source>
        <strain evidence="11">cv. PFS-1207/04</strain>
    </source>
</reference>
<keyword evidence="11" id="KW-1185">Reference proteome</keyword>
<comment type="caution">
    <text evidence="10">The sequence shown here is derived from an EMBL/GenBank/DDBJ whole genome shotgun (WGS) entry which is preliminary data.</text>
</comment>
<sequence length="958" mass="105862">MGGAVKDIASKSELDNLRQSGAPVVLHFWASWCDASKQMDQVFSHLATDFPRVHFFRVEAEEHPEISEAYSVSAVPYFVFFKDGKAVDTLEGADPSSLANKVGKVAGSSTSNEPAAPASLGLAAGPTILETVKENAKATSKDRSQPVSTSTTKEALSTRLEKLTKSNPVMLFMKGTPEEPRCGFSKNVVNILKEEKVEFGSFDILSDNEVREGLKKFSNWPTYPQLYSNGELLGGADIVIAMHESGELKEALTDEAGKGGGGISSGSTGGLSETLRARLEGLVNSRPVMLFMKGKPEEPKCGFSGKVVEILNQEKIEFASFDILLDDEVRQGLKVYSNWSSYPQLYVKGELLGGSDIVLEMQKSGELKQVLSEKGITGKQSLEDRLESLINSEKVMLFMKGSPDEPKCGFSSKVVKALRDEDVSFGSFDILSDEGVRQGIKSFSNWPTFPQLYYKGELVGGCDIIMELSSSGDLKATLSDACGNFAVVGTASGWIERFNLQSGISRGSYMDKSETRSYSHDGEVIGVACDSTNTLMISAGYHGDIKVWDFKKRELKSRWDVGCSLVKIIYHRVNGLLATVANDFVIRLYDVVALRMVREFRGHTDRITDLCFSEDGKWLLSSSMDGSLRIWDVILAKQIDGVHVDVPITALSLSPNMDILATAHSDQNGVYLWVNQSMYSGAPNVDSYASGKNVVNVRLPSVSALRSSEADADDKKTQVSENSESATAASFSISPEQIPELVTLSLLPKSQWQSLINLDIIKARNKPIEPPKKPEKAPFFLPSIPSLSGDIVFKSNESDNDGEDEDKNKDSKNSMKNFDALESPFSKLLKSSWDSKYFSNFTDYIKGLSPSALDIELRMLEIIDEDVEEELIQRPEFISIGQLLDYLIHEITCRNNFEFMQAVMRLFLKIHGETIRCHPSLQEKARKLLETQSLVWQKMDKLFQSTRCIVTFLSNSQF</sequence>
<dbReference type="Pfam" id="PF04192">
    <property type="entry name" value="Utp21"/>
    <property type="match status" value="1"/>
</dbReference>
<feature type="compositionally biased region" description="Polar residues" evidence="8">
    <location>
        <begin position="719"/>
        <end position="731"/>
    </location>
</feature>
<dbReference type="InterPro" id="IPR015943">
    <property type="entry name" value="WD40/YVTN_repeat-like_dom_sf"/>
</dbReference>
<feature type="region of interest" description="Disordered" evidence="8">
    <location>
        <begin position="792"/>
        <end position="815"/>
    </location>
</feature>
<feature type="repeat" description="WD" evidence="7">
    <location>
        <begin position="517"/>
        <end position="558"/>
    </location>
</feature>
<dbReference type="NCBIfam" id="TIGR00365">
    <property type="entry name" value="Grx4 family monothiol glutaredoxin"/>
    <property type="match status" value="3"/>
</dbReference>
<feature type="region of interest" description="Disordered" evidence="8">
    <location>
        <begin position="134"/>
        <end position="156"/>
    </location>
</feature>
<dbReference type="SUPFAM" id="SSF52833">
    <property type="entry name" value="Thioredoxin-like"/>
    <property type="match status" value="4"/>
</dbReference>
<evidence type="ECO:0000256" key="1">
    <source>
        <dbReference type="ARBA" id="ARBA00008983"/>
    </source>
</evidence>
<dbReference type="InterPro" id="IPR002109">
    <property type="entry name" value="Glutaredoxin"/>
</dbReference>
<comment type="similarity">
    <text evidence="1">Belongs to the glutaredoxin family. CGFS subfamily.</text>
</comment>
<keyword evidence="6" id="KW-0411">Iron-sulfur</keyword>
<feature type="compositionally biased region" description="Basic and acidic residues" evidence="8">
    <location>
        <begin position="134"/>
        <end position="144"/>
    </location>
</feature>
<dbReference type="Gene3D" id="3.40.30.10">
    <property type="entry name" value="Glutaredoxin"/>
    <property type="match status" value="4"/>
</dbReference>
<organism evidence="10 11">
    <name type="scientific">Brassica cretica</name>
    <name type="common">Mustard</name>
    <dbReference type="NCBI Taxonomy" id="69181"/>
    <lineage>
        <taxon>Eukaryota</taxon>
        <taxon>Viridiplantae</taxon>
        <taxon>Streptophyta</taxon>
        <taxon>Embryophyta</taxon>
        <taxon>Tracheophyta</taxon>
        <taxon>Spermatophyta</taxon>
        <taxon>Magnoliopsida</taxon>
        <taxon>eudicotyledons</taxon>
        <taxon>Gunneridae</taxon>
        <taxon>Pentapetalae</taxon>
        <taxon>rosids</taxon>
        <taxon>malvids</taxon>
        <taxon>Brassicales</taxon>
        <taxon>Brassicaceae</taxon>
        <taxon>Brassiceae</taxon>
        <taxon>Brassica</taxon>
    </lineage>
</organism>
<dbReference type="Proteomes" id="UP000266723">
    <property type="component" value="Unassembled WGS sequence"/>
</dbReference>
<evidence type="ECO:0000256" key="3">
    <source>
        <dbReference type="ARBA" id="ARBA00022723"/>
    </source>
</evidence>
<dbReference type="InterPro" id="IPR007319">
    <property type="entry name" value="WDR36/Utp21_C"/>
</dbReference>
<feature type="repeat" description="WD" evidence="7">
    <location>
        <begin position="600"/>
        <end position="633"/>
    </location>
</feature>
<dbReference type="PANTHER" id="PTHR10293:SF73">
    <property type="entry name" value="GLUTAREDOXIN-3"/>
    <property type="match status" value="1"/>
</dbReference>
<dbReference type="Pfam" id="PF25168">
    <property type="entry name" value="Beta-prop_WDR36-Utp21_2nd"/>
    <property type="match status" value="1"/>
</dbReference>
<dbReference type="SMART" id="SM00320">
    <property type="entry name" value="WD40"/>
    <property type="match status" value="4"/>
</dbReference>
<dbReference type="PROSITE" id="PS50082">
    <property type="entry name" value="WD_REPEATS_2"/>
    <property type="match status" value="2"/>
</dbReference>
<accession>A0ABQ7CI48</accession>
<evidence type="ECO:0000313" key="10">
    <source>
        <dbReference type="EMBL" id="KAF3551157.1"/>
    </source>
</evidence>
<evidence type="ECO:0000256" key="4">
    <source>
        <dbReference type="ARBA" id="ARBA00022737"/>
    </source>
</evidence>
<dbReference type="Pfam" id="PF00462">
    <property type="entry name" value="Glutaredoxin"/>
    <property type="match status" value="3"/>
</dbReference>
<dbReference type="InterPro" id="IPR036322">
    <property type="entry name" value="WD40_repeat_dom_sf"/>
</dbReference>
<proteinExistence type="inferred from homology"/>
<evidence type="ECO:0000256" key="2">
    <source>
        <dbReference type="ARBA" id="ARBA00022574"/>
    </source>
</evidence>
<dbReference type="PROSITE" id="PS51354">
    <property type="entry name" value="GLUTAREDOXIN_2"/>
    <property type="match status" value="3"/>
</dbReference>
<dbReference type="PANTHER" id="PTHR10293">
    <property type="entry name" value="GLUTAREDOXIN FAMILY MEMBER"/>
    <property type="match status" value="1"/>
</dbReference>
<feature type="domain" description="Thioredoxin" evidence="9">
    <location>
        <begin position="1"/>
        <end position="107"/>
    </location>
</feature>
<keyword evidence="5" id="KW-0408">Iron</keyword>
<dbReference type="EMBL" id="QGKV02000832">
    <property type="protein sequence ID" value="KAF3551157.1"/>
    <property type="molecule type" value="Genomic_DNA"/>
</dbReference>
<dbReference type="InterPro" id="IPR013766">
    <property type="entry name" value="Thioredoxin_domain"/>
</dbReference>
<protein>
    <recommendedName>
        <fullName evidence="9">Thioredoxin domain-containing protein</fullName>
    </recommendedName>
</protein>
<dbReference type="CDD" id="cd03028">
    <property type="entry name" value="GRX_PICOT_like"/>
    <property type="match status" value="3"/>
</dbReference>
<dbReference type="PROSITE" id="PS00678">
    <property type="entry name" value="WD_REPEATS_1"/>
    <property type="match status" value="1"/>
</dbReference>
<dbReference type="InterPro" id="IPR036249">
    <property type="entry name" value="Thioredoxin-like_sf"/>
</dbReference>
<evidence type="ECO:0000256" key="8">
    <source>
        <dbReference type="SAM" id="MobiDB-lite"/>
    </source>
</evidence>
<dbReference type="InterPro" id="IPR004480">
    <property type="entry name" value="Monothiol_GRX-rel"/>
</dbReference>
<gene>
    <name evidence="10" type="ORF">DY000_02003168</name>
</gene>
<dbReference type="InterPro" id="IPR019775">
    <property type="entry name" value="WD40_repeat_CS"/>
</dbReference>
<keyword evidence="3" id="KW-0479">Metal-binding</keyword>
<name>A0ABQ7CI48_BRACR</name>
<dbReference type="InterPro" id="IPR033658">
    <property type="entry name" value="GRX_PICOT-like"/>
</dbReference>
<evidence type="ECO:0000256" key="6">
    <source>
        <dbReference type="ARBA" id="ARBA00023014"/>
    </source>
</evidence>
<dbReference type="CDD" id="cd02984">
    <property type="entry name" value="TRX_PICOT"/>
    <property type="match status" value="1"/>
</dbReference>
<feature type="region of interest" description="Disordered" evidence="8">
    <location>
        <begin position="706"/>
        <end position="731"/>
    </location>
</feature>
<dbReference type="Gene3D" id="2.130.10.10">
    <property type="entry name" value="YVTN repeat-like/Quinoprotein amine dehydrogenase"/>
    <property type="match status" value="1"/>
</dbReference>
<evidence type="ECO:0000256" key="5">
    <source>
        <dbReference type="ARBA" id="ARBA00023004"/>
    </source>
</evidence>
<keyword evidence="4" id="KW-0677">Repeat</keyword>